<keyword evidence="4" id="KW-1185">Reference proteome</keyword>
<accession>A0A1Y2BBI9</accession>
<dbReference type="EMBL" id="MCGO01000074">
    <property type="protein sequence ID" value="ORY31910.1"/>
    <property type="molecule type" value="Genomic_DNA"/>
</dbReference>
<feature type="compositionally biased region" description="Polar residues" evidence="2">
    <location>
        <begin position="322"/>
        <end position="333"/>
    </location>
</feature>
<organism evidence="3 4">
    <name type="scientific">Rhizoclosmatium globosum</name>
    <dbReference type="NCBI Taxonomy" id="329046"/>
    <lineage>
        <taxon>Eukaryota</taxon>
        <taxon>Fungi</taxon>
        <taxon>Fungi incertae sedis</taxon>
        <taxon>Chytridiomycota</taxon>
        <taxon>Chytridiomycota incertae sedis</taxon>
        <taxon>Chytridiomycetes</taxon>
        <taxon>Chytridiales</taxon>
        <taxon>Chytriomycetaceae</taxon>
        <taxon>Rhizoclosmatium</taxon>
    </lineage>
</organism>
<evidence type="ECO:0000256" key="1">
    <source>
        <dbReference type="SAM" id="Coils"/>
    </source>
</evidence>
<name>A0A1Y2BBI9_9FUNG</name>
<keyword evidence="1" id="KW-0175">Coiled coil</keyword>
<evidence type="ECO:0000313" key="3">
    <source>
        <dbReference type="EMBL" id="ORY31910.1"/>
    </source>
</evidence>
<evidence type="ECO:0000313" key="4">
    <source>
        <dbReference type="Proteomes" id="UP000193642"/>
    </source>
</evidence>
<feature type="coiled-coil region" evidence="1">
    <location>
        <begin position="30"/>
        <end position="62"/>
    </location>
</feature>
<dbReference type="Proteomes" id="UP000193642">
    <property type="component" value="Unassembled WGS sequence"/>
</dbReference>
<gene>
    <name evidence="3" type="ORF">BCR33DRAFT_791980</name>
</gene>
<evidence type="ECO:0000256" key="2">
    <source>
        <dbReference type="SAM" id="MobiDB-lite"/>
    </source>
</evidence>
<dbReference type="AlphaFoldDB" id="A0A1Y2BBI9"/>
<reference evidence="3 4" key="1">
    <citation type="submission" date="2016-07" db="EMBL/GenBank/DDBJ databases">
        <title>Pervasive Adenine N6-methylation of Active Genes in Fungi.</title>
        <authorList>
            <consortium name="DOE Joint Genome Institute"/>
            <person name="Mondo S.J."/>
            <person name="Dannebaum R.O."/>
            <person name="Kuo R.C."/>
            <person name="Labutti K."/>
            <person name="Haridas S."/>
            <person name="Kuo A."/>
            <person name="Salamov A."/>
            <person name="Ahrendt S.R."/>
            <person name="Lipzen A."/>
            <person name="Sullivan W."/>
            <person name="Andreopoulos W.B."/>
            <person name="Clum A."/>
            <person name="Lindquist E."/>
            <person name="Daum C."/>
            <person name="Ramamoorthy G.K."/>
            <person name="Gryganskyi A."/>
            <person name="Culley D."/>
            <person name="Magnuson J.K."/>
            <person name="James T.Y."/>
            <person name="O'Malley M.A."/>
            <person name="Stajich J.E."/>
            <person name="Spatafora J.W."/>
            <person name="Visel A."/>
            <person name="Grigoriev I.V."/>
        </authorList>
    </citation>
    <scope>NUCLEOTIDE SEQUENCE [LARGE SCALE GENOMIC DNA]</scope>
    <source>
        <strain evidence="3 4">JEL800</strain>
    </source>
</reference>
<comment type="caution">
    <text evidence="3">The sequence shown here is derived from an EMBL/GenBank/DDBJ whole genome shotgun (WGS) entry which is preliminary data.</text>
</comment>
<sequence>MSVSIEEATNALNTARSPAEFEAATAMMTNAQTQQLVRLTNAEAEEKKAERYRAKVDQAKADIHPLTIEYSAIKDEIEELGPRSRAIDATEWDAEQARLKVKKDETNDKLSRATKTIENETKAQTTLQEAARAATPIQQQQSPFFFNSSPFPSFPFMPPPPTTPAKAMKLPKESEKPSYKFGDDVYDFMDRFENAVKVAMPSSDVEFKKLVHHCVDTGTSGRVAGCRNEKELGEQLLATALQINPDEVSNQVFHEITTTEMKESESTVTFNNRIASKLRRTTSSLTKQDYYRLLPTYLREKLFIDAIPDLKQLMATAERRSNSSSTKDTQAAASRTLPEAKRPRPNPPLEPIVRTPSTAAAATFEGGQCLTHTDKPHGLLTCFNPDESHERQLIARGYVKECARCKAANVLNKQITFRHFEQCCRNKFKKHGPSVTLKFQGLDFGETYYITTDEVKDEGNEGNEGSGSVGGFFF</sequence>
<dbReference type="OrthoDB" id="2125661at2759"/>
<proteinExistence type="predicted"/>
<feature type="region of interest" description="Disordered" evidence="2">
    <location>
        <begin position="317"/>
        <end position="353"/>
    </location>
</feature>
<protein>
    <submittedName>
        <fullName evidence="3">Uncharacterized protein</fullName>
    </submittedName>
</protein>